<protein>
    <recommendedName>
        <fullName evidence="3">Zinc-finger domain-containing protein</fullName>
    </recommendedName>
</protein>
<dbReference type="Proteomes" id="UP000885738">
    <property type="component" value="Unassembled WGS sequence"/>
</dbReference>
<name>A0A7C1VXR0_DESA2</name>
<evidence type="ECO:0000313" key="2">
    <source>
        <dbReference type="EMBL" id="HEC68526.1"/>
    </source>
</evidence>
<reference evidence="2" key="1">
    <citation type="journal article" date="2020" name="mSystems">
        <title>Genome- and Community-Level Interaction Insights into Carbon Utilization and Element Cycling Functions of Hydrothermarchaeota in Hydrothermal Sediment.</title>
        <authorList>
            <person name="Zhou Z."/>
            <person name="Liu Y."/>
            <person name="Xu W."/>
            <person name="Pan J."/>
            <person name="Luo Z.H."/>
            <person name="Li M."/>
        </authorList>
    </citation>
    <scope>NUCLEOTIDE SEQUENCE [LARGE SCALE GENOMIC DNA]</scope>
    <source>
        <strain evidence="2">HyVt-389</strain>
    </source>
</reference>
<comment type="caution">
    <text evidence="2">The sequence shown here is derived from an EMBL/GenBank/DDBJ whole genome shotgun (WGS) entry which is preliminary data.</text>
</comment>
<gene>
    <name evidence="2" type="ORF">ENI35_06965</name>
</gene>
<dbReference type="AlphaFoldDB" id="A0A7C1VXR0"/>
<keyword evidence="1" id="KW-0812">Transmembrane</keyword>
<keyword evidence="1" id="KW-1133">Transmembrane helix</keyword>
<keyword evidence="1" id="KW-0472">Membrane</keyword>
<sequence>MECEEFWESFSNYWGEEKELPEELNTHLKHCPKCRSEFEDITSGILLLKEEIEKEELSLRQEIREELRKRLRINSPFFKWGFNWRFGLAITMAFLLLMVVFISPLFHKKPSLEREDIFLLVGGTPNITWEEVNLFDFEEENEADVMRGISDPWISLLNEVQEIKQRRDSYEKISNVVNLCFRNNEYLLGRIV</sequence>
<proteinExistence type="predicted"/>
<organism evidence="2">
    <name type="scientific">Desulfofervidus auxilii</name>
    <dbReference type="NCBI Taxonomy" id="1621989"/>
    <lineage>
        <taxon>Bacteria</taxon>
        <taxon>Pseudomonadati</taxon>
        <taxon>Thermodesulfobacteriota</taxon>
        <taxon>Candidatus Desulfofervidia</taxon>
        <taxon>Candidatus Desulfofervidales</taxon>
        <taxon>Candidatus Desulfofervidaceae</taxon>
        <taxon>Candidatus Desulfofervidus</taxon>
    </lineage>
</organism>
<evidence type="ECO:0000256" key="1">
    <source>
        <dbReference type="SAM" id="Phobius"/>
    </source>
</evidence>
<dbReference type="EMBL" id="DRIH01000253">
    <property type="protein sequence ID" value="HEC68526.1"/>
    <property type="molecule type" value="Genomic_DNA"/>
</dbReference>
<evidence type="ECO:0008006" key="3">
    <source>
        <dbReference type="Google" id="ProtNLM"/>
    </source>
</evidence>
<accession>A0A7C1VXR0</accession>
<feature type="transmembrane region" description="Helical" evidence="1">
    <location>
        <begin position="84"/>
        <end position="106"/>
    </location>
</feature>